<keyword evidence="3" id="KW-1185">Reference proteome</keyword>
<dbReference type="STRING" id="330214.NIDE3780"/>
<evidence type="ECO:0000313" key="3">
    <source>
        <dbReference type="Proteomes" id="UP000001660"/>
    </source>
</evidence>
<accession>D8PJ82</accession>
<evidence type="ECO:0000313" key="2">
    <source>
        <dbReference type="EMBL" id="CBK43456.1"/>
    </source>
</evidence>
<proteinExistence type="predicted"/>
<dbReference type="HOGENOM" id="CLU_1871643_0_0_0"/>
<dbReference type="AlphaFoldDB" id="D8PJ82"/>
<dbReference type="OrthoDB" id="9825720at2"/>
<name>D8PJ82_9BACT</name>
<keyword evidence="1" id="KW-0732">Signal</keyword>
<gene>
    <name evidence="2" type="ORF">NIDE3780</name>
</gene>
<protein>
    <submittedName>
        <fullName evidence="2">Uncharacterized protein</fullName>
    </submittedName>
</protein>
<feature type="chain" id="PRO_5003119996" evidence="1">
    <location>
        <begin position="22"/>
        <end position="136"/>
    </location>
</feature>
<dbReference type="Proteomes" id="UP000001660">
    <property type="component" value="Chromosome"/>
</dbReference>
<organism evidence="2 3">
    <name type="scientific">Nitrospira defluvii</name>
    <dbReference type="NCBI Taxonomy" id="330214"/>
    <lineage>
        <taxon>Bacteria</taxon>
        <taxon>Pseudomonadati</taxon>
        <taxon>Nitrospirota</taxon>
        <taxon>Nitrospiria</taxon>
        <taxon>Nitrospirales</taxon>
        <taxon>Nitrospiraceae</taxon>
        <taxon>Nitrospira</taxon>
    </lineage>
</organism>
<sequence length="136" mass="15505">MNTTIQTIGLFALLTFCPAWPGTSHADSSLPNEPSEELLVAQSSDTIIGLLFRDYSLRGNGRVDYRTARHILGISYDDPASEEPDVALFPLLYWYDANQDGQWDMWVDRDETGRLTDAVRYDWRQGQELITSSKTW</sequence>
<dbReference type="EMBL" id="FP929003">
    <property type="protein sequence ID" value="CBK43456.1"/>
    <property type="molecule type" value="Genomic_DNA"/>
</dbReference>
<evidence type="ECO:0000256" key="1">
    <source>
        <dbReference type="SAM" id="SignalP"/>
    </source>
</evidence>
<reference evidence="2 3" key="1">
    <citation type="journal article" date="2010" name="Proc. Natl. Acad. Sci. U.S.A.">
        <title>A Nitrospira metagenome illuminates the physiology and evolution of globally important nitrite-oxidizing bacteria.</title>
        <authorList>
            <person name="Lucker S."/>
            <person name="Wagner M."/>
            <person name="Maixner F."/>
            <person name="Pelletier E."/>
            <person name="Koch H."/>
            <person name="Vacherie B."/>
            <person name="Rattei T."/>
            <person name="Sinninghe Damste J."/>
            <person name="Spieck E."/>
            <person name="Le Paslier D."/>
            <person name="Daims H."/>
        </authorList>
    </citation>
    <scope>NUCLEOTIDE SEQUENCE [LARGE SCALE GENOMIC DNA]</scope>
</reference>
<dbReference type="KEGG" id="nde:NIDE3780"/>
<feature type="signal peptide" evidence="1">
    <location>
        <begin position="1"/>
        <end position="21"/>
    </location>
</feature>